<feature type="compositionally biased region" description="Basic residues" evidence="2">
    <location>
        <begin position="620"/>
        <end position="637"/>
    </location>
</feature>
<gene>
    <name evidence="4" type="ORF">OnM2_048044</name>
</gene>
<evidence type="ECO:0000256" key="2">
    <source>
        <dbReference type="SAM" id="MobiDB-lite"/>
    </source>
</evidence>
<feature type="region of interest" description="Disordered" evidence="2">
    <location>
        <begin position="576"/>
        <end position="643"/>
    </location>
</feature>
<feature type="compositionally biased region" description="Polar residues" evidence="2">
    <location>
        <begin position="210"/>
        <end position="228"/>
    </location>
</feature>
<reference evidence="4 5" key="1">
    <citation type="journal article" date="2018" name="BMC Genomics">
        <title>Comparative genome analyses reveal sequence features reflecting distinct modes of host-adaptation between dicot and monocot powdery mildew.</title>
        <authorList>
            <person name="Wu Y."/>
            <person name="Ma X."/>
            <person name="Pan Z."/>
            <person name="Kale S.D."/>
            <person name="Song Y."/>
            <person name="King H."/>
            <person name="Zhang Q."/>
            <person name="Presley C."/>
            <person name="Deng X."/>
            <person name="Wei C.I."/>
            <person name="Xiao S."/>
        </authorList>
    </citation>
    <scope>NUCLEOTIDE SEQUENCE [LARGE SCALE GENOMIC DNA]</scope>
    <source>
        <strain evidence="4">UMSG2</strain>
    </source>
</reference>
<keyword evidence="1" id="KW-0343">GTPase activation</keyword>
<dbReference type="InterPro" id="IPR000198">
    <property type="entry name" value="RhoGAP_dom"/>
</dbReference>
<dbReference type="Pfam" id="PF00620">
    <property type="entry name" value="RhoGAP"/>
    <property type="match status" value="1"/>
</dbReference>
<dbReference type="Proteomes" id="UP000286134">
    <property type="component" value="Unassembled WGS sequence"/>
</dbReference>
<sequence>MTRKSVPPQPLKLTDPKSNNEHSNSHENASLTPSPISPTAKSSSRSPFKFNSKKVFATTESATQSERVSRSGTEYQYPTPSSPLSQTAFSLTSLSISTVDQEGHERREKPSRSIFFSNYKASRSLSRLQIDSSKKLLTPGESMAKDTEKTGLVSHRENLPTDPTLAEFSLNLRSDSPPPPTSSSNNSKKSKQKSFTLLSRSHSSRDEQVTPETSEINLDSEKVQTQPEVTVLPAPVEQERSYRAMIVSNVRQHSSERIPSFHRDRSKDRSKEHCNKNVKESSNSKSQIISNLHRDINKNPASFSSAGGSNNFLYNLKSQATKGAGALSKGLFGKGTRGNGNIIDKPSDIDDENYELKVINLPLVQQTRLTRISKKLEDSRDKTEFWMPAFPWRAIDYLNYKGSDVEGLYRVPGSGPEIKKWRRRFDQELDINLFEQDDLYDINIIGSMLKAWLRELPDELLPKIVQDRIARECADSEEVPKLLVDELSNLSPFNYYLLFAITCHLSLLLAHSDKNKMDYRNLCICFQPCMKIDAVCFRFLVCNWRDCWKGCKTEPFYIEQEYMLFDQAQSLGSSLGMRSNNTLEPTNEDHERSISSSESVNSSSANEDHKKPLSHQNIQKIHKNTKNHKNVPSHKSNHSQTIAPIQTTGIDKIDENNTRTALNSSSQLRIVANKNTNGIISNAPIVIGEQRTQSIRKAEELRPLSPIKPLSPMGF</sequence>
<feature type="region of interest" description="Disordered" evidence="2">
    <location>
        <begin position="136"/>
        <end position="236"/>
    </location>
</feature>
<protein>
    <submittedName>
        <fullName evidence="4">Putative rho gtpase activator</fullName>
    </submittedName>
</protein>
<organism evidence="4 5">
    <name type="scientific">Erysiphe neolycopersici</name>
    <dbReference type="NCBI Taxonomy" id="212602"/>
    <lineage>
        <taxon>Eukaryota</taxon>
        <taxon>Fungi</taxon>
        <taxon>Dikarya</taxon>
        <taxon>Ascomycota</taxon>
        <taxon>Pezizomycotina</taxon>
        <taxon>Leotiomycetes</taxon>
        <taxon>Erysiphales</taxon>
        <taxon>Erysiphaceae</taxon>
        <taxon>Erysiphe</taxon>
    </lineage>
</organism>
<dbReference type="GO" id="GO:0005938">
    <property type="term" value="C:cell cortex"/>
    <property type="evidence" value="ECO:0007669"/>
    <property type="project" value="UniProtKB-ARBA"/>
</dbReference>
<evidence type="ECO:0000313" key="4">
    <source>
        <dbReference type="EMBL" id="RKF60661.1"/>
    </source>
</evidence>
<feature type="compositionally biased region" description="Polar residues" evidence="2">
    <location>
        <begin position="58"/>
        <end position="86"/>
    </location>
</feature>
<feature type="compositionally biased region" description="Basic and acidic residues" evidence="2">
    <location>
        <begin position="143"/>
        <end position="159"/>
    </location>
</feature>
<dbReference type="SUPFAM" id="SSF48350">
    <property type="entry name" value="GTPase activation domain, GAP"/>
    <property type="match status" value="1"/>
</dbReference>
<name>A0A420HT82_9PEZI</name>
<dbReference type="PANTHER" id="PTHR23176:SF125">
    <property type="entry name" value="GTPASE ACTIVATOR (BEM2), PUTATIVE (AFU_ORTHOLOGUE AFUA_7G04450)-RELATED"/>
    <property type="match status" value="1"/>
</dbReference>
<dbReference type="CDD" id="cd00159">
    <property type="entry name" value="RhoGAP"/>
    <property type="match status" value="1"/>
</dbReference>
<dbReference type="GO" id="GO:0007165">
    <property type="term" value="P:signal transduction"/>
    <property type="evidence" value="ECO:0007669"/>
    <property type="project" value="InterPro"/>
</dbReference>
<proteinExistence type="predicted"/>
<evidence type="ECO:0000313" key="5">
    <source>
        <dbReference type="Proteomes" id="UP000286134"/>
    </source>
</evidence>
<dbReference type="OrthoDB" id="185175at2759"/>
<feature type="domain" description="Rho-GAP" evidence="3">
    <location>
        <begin position="374"/>
        <end position="565"/>
    </location>
</feature>
<feature type="compositionally biased region" description="Low complexity" evidence="2">
    <location>
        <begin position="594"/>
        <end position="604"/>
    </location>
</feature>
<feature type="compositionally biased region" description="Basic and acidic residues" evidence="2">
    <location>
        <begin position="253"/>
        <end position="279"/>
    </location>
</feature>
<evidence type="ECO:0000256" key="1">
    <source>
        <dbReference type="ARBA" id="ARBA00022468"/>
    </source>
</evidence>
<evidence type="ECO:0000259" key="3">
    <source>
        <dbReference type="PROSITE" id="PS50238"/>
    </source>
</evidence>
<dbReference type="STRING" id="212602.A0A420HT82"/>
<feature type="compositionally biased region" description="Polar residues" evidence="2">
    <location>
        <begin position="31"/>
        <end position="46"/>
    </location>
</feature>
<feature type="compositionally biased region" description="Basic and acidic residues" evidence="2">
    <location>
        <begin position="14"/>
        <end position="25"/>
    </location>
</feature>
<dbReference type="AlphaFoldDB" id="A0A420HT82"/>
<dbReference type="InterPro" id="IPR008936">
    <property type="entry name" value="Rho_GTPase_activation_prot"/>
</dbReference>
<dbReference type="PANTHER" id="PTHR23176">
    <property type="entry name" value="RHO/RAC/CDC GTPASE-ACTIVATING PROTEIN"/>
    <property type="match status" value="1"/>
</dbReference>
<dbReference type="SMART" id="SM00324">
    <property type="entry name" value="RhoGAP"/>
    <property type="match status" value="1"/>
</dbReference>
<dbReference type="GO" id="GO:0005096">
    <property type="term" value="F:GTPase activator activity"/>
    <property type="evidence" value="ECO:0007669"/>
    <property type="project" value="UniProtKB-KW"/>
</dbReference>
<accession>A0A420HT82</accession>
<dbReference type="EMBL" id="MCFK01004894">
    <property type="protein sequence ID" value="RKF60661.1"/>
    <property type="molecule type" value="Genomic_DNA"/>
</dbReference>
<dbReference type="PROSITE" id="PS50238">
    <property type="entry name" value="RHOGAP"/>
    <property type="match status" value="1"/>
</dbReference>
<dbReference type="InterPro" id="IPR050729">
    <property type="entry name" value="Rho-GAP"/>
</dbReference>
<keyword evidence="5" id="KW-1185">Reference proteome</keyword>
<feature type="region of interest" description="Disordered" evidence="2">
    <location>
        <begin position="250"/>
        <end position="287"/>
    </location>
</feature>
<feature type="region of interest" description="Disordered" evidence="2">
    <location>
        <begin position="1"/>
        <end position="86"/>
    </location>
</feature>
<feature type="compositionally biased region" description="Polar residues" evidence="2">
    <location>
        <begin position="576"/>
        <end position="585"/>
    </location>
</feature>
<comment type="caution">
    <text evidence="4">The sequence shown here is derived from an EMBL/GenBank/DDBJ whole genome shotgun (WGS) entry which is preliminary data.</text>
</comment>
<dbReference type="Gene3D" id="1.10.555.10">
    <property type="entry name" value="Rho GTPase activation protein"/>
    <property type="match status" value="1"/>
</dbReference>